<dbReference type="AlphaFoldDB" id="A0A0U5CMH2"/>
<keyword evidence="1" id="KW-1133">Transmembrane helix</keyword>
<keyword evidence="3" id="KW-1185">Reference proteome</keyword>
<name>A0A0U5CMH2_9BACT</name>
<protein>
    <submittedName>
        <fullName evidence="2">Putative membrane protein</fullName>
    </submittedName>
</protein>
<evidence type="ECO:0000313" key="2">
    <source>
        <dbReference type="EMBL" id="CUI15788.1"/>
    </source>
</evidence>
<keyword evidence="1" id="KW-0812">Transmembrane</keyword>
<feature type="transmembrane region" description="Helical" evidence="1">
    <location>
        <begin position="180"/>
        <end position="199"/>
    </location>
</feature>
<accession>A0A0U5CMH2</accession>
<dbReference type="PATRIC" id="fig|389348.3.peg.175"/>
<organism evidence="2 3">
    <name type="scientific">Candidatus Protochlamydia naegleriophila</name>
    <dbReference type="NCBI Taxonomy" id="389348"/>
    <lineage>
        <taxon>Bacteria</taxon>
        <taxon>Pseudomonadati</taxon>
        <taxon>Chlamydiota</taxon>
        <taxon>Chlamydiia</taxon>
        <taxon>Parachlamydiales</taxon>
        <taxon>Parachlamydiaceae</taxon>
        <taxon>Candidatus Protochlamydia</taxon>
    </lineage>
</organism>
<sequence>MEESDYRQWKAWNRQGLIPGLEETEEAFKARAFFCLALEQELVKKVGADLPFDAGDQASQEILKEGTIITSDLYGIAPGWVPIFFNNYQLAPWHGGCAWIFQLDEQTPTSAFLQLRAGFRKQKSYLALYDRQELIAHELAHVGRMMYHEPQFEEILAYRSSSSCWRRWLGPIVQSSKESLLFIFILGAVLMADLALLVLDQPINAGALWGLKLAPLALIAFALMRLIYKQWLFTRCEKKLEELYANASDAAHLLYRLSDGEIRHFAHSTTDSIKAFMQEQATHSFRWQFLLGLYPLA</sequence>
<evidence type="ECO:0000313" key="3">
    <source>
        <dbReference type="Proteomes" id="UP000069902"/>
    </source>
</evidence>
<reference evidence="3" key="1">
    <citation type="submission" date="2015-09" db="EMBL/GenBank/DDBJ databases">
        <authorList>
            <person name="Bertelli C."/>
        </authorList>
    </citation>
    <scope>NUCLEOTIDE SEQUENCE [LARGE SCALE GENOMIC DNA]</scope>
    <source>
        <strain evidence="3">KNic</strain>
    </source>
</reference>
<dbReference type="InParanoid" id="A0A0U5CMH2"/>
<dbReference type="KEGG" id="pnl:PNK_0150"/>
<feature type="transmembrane region" description="Helical" evidence="1">
    <location>
        <begin position="205"/>
        <end position="228"/>
    </location>
</feature>
<evidence type="ECO:0000256" key="1">
    <source>
        <dbReference type="SAM" id="Phobius"/>
    </source>
</evidence>
<dbReference type="RefSeq" id="WP_059059684.1">
    <property type="nucleotide sequence ID" value="NZ_LN879502.1"/>
</dbReference>
<gene>
    <name evidence="2" type="ORF">PNK_0150</name>
</gene>
<proteinExistence type="predicted"/>
<keyword evidence="1" id="KW-0472">Membrane</keyword>
<dbReference type="Proteomes" id="UP000069902">
    <property type="component" value="Chromosome cPNK"/>
</dbReference>
<dbReference type="EMBL" id="LN879502">
    <property type="protein sequence ID" value="CUI15788.1"/>
    <property type="molecule type" value="Genomic_DNA"/>
</dbReference>